<feature type="chain" id="PRO_5047150245" description="SLH domain-containing protein" evidence="1">
    <location>
        <begin position="32"/>
        <end position="458"/>
    </location>
</feature>
<dbReference type="RefSeq" id="WP_161746188.1">
    <property type="nucleotide sequence ID" value="NZ_JAAAMV010000025.1"/>
</dbReference>
<accession>A0ABW9XWT2</accession>
<organism evidence="2 3">
    <name type="scientific">Paenibacillus glycinis</name>
    <dbReference type="NCBI Taxonomy" id="2697035"/>
    <lineage>
        <taxon>Bacteria</taxon>
        <taxon>Bacillati</taxon>
        <taxon>Bacillota</taxon>
        <taxon>Bacilli</taxon>
        <taxon>Bacillales</taxon>
        <taxon>Paenibacillaceae</taxon>
        <taxon>Paenibacillus</taxon>
    </lineage>
</organism>
<evidence type="ECO:0000313" key="3">
    <source>
        <dbReference type="Proteomes" id="UP000665561"/>
    </source>
</evidence>
<proteinExistence type="predicted"/>
<evidence type="ECO:0000313" key="2">
    <source>
        <dbReference type="EMBL" id="NBD27172.1"/>
    </source>
</evidence>
<sequence length="458" mass="49862">MTVLSAKRNTFLLTAALSAALLVAGQSAAYASPASPAAAPTADKEISSAEYAAFLKDKFGVTLPANVTRGEFFADLVRSTSLAPTDEAVSFKDLSATSPYYDAAKALYQNGVLASDTVNAAKPLGAANAVQTAVRAAGLKELAYSYPRAKAEKAVAKLPVKASALDLKTVQELAVAVDTGLLPADYYNQLQPNAAVTADLANLLIGKTLVFKGQFKHYIGYVGDADIYTKLTDAYNESAIIKSDELQKIVDTALEKGLVTGYNLKDSHFEPNFVESLSLVYGHSDLHHALQLIGLLRSEGLDAKVQFEPKTSAFVYLKEWGEPGVSEQYEVKQIANGNYIEYAKEFDIAFEFATAADKARFNAVVNAYAKKNEENQQGLIAGSWWQPLYYSLTPLPEYKEITNNKIAIGRYYAQSFSLKEQSQAVIDGFKQVDPSVKVESYDFWTDVPFFNYLNGEPL</sequence>
<dbReference type="Proteomes" id="UP000665561">
    <property type="component" value="Unassembled WGS sequence"/>
</dbReference>
<dbReference type="EMBL" id="JAAAMV010000025">
    <property type="protein sequence ID" value="NBD27172.1"/>
    <property type="molecule type" value="Genomic_DNA"/>
</dbReference>
<keyword evidence="1" id="KW-0732">Signal</keyword>
<comment type="caution">
    <text evidence="2">The sequence shown here is derived from an EMBL/GenBank/DDBJ whole genome shotgun (WGS) entry which is preliminary data.</text>
</comment>
<reference evidence="2 3" key="1">
    <citation type="submission" date="2020-01" db="EMBL/GenBank/DDBJ databases">
        <title>Paenibacillus soybeanensis sp. nov. isolated from the nodules of soybean (Glycine max(L.) Merr).</title>
        <authorList>
            <person name="Wang H."/>
        </authorList>
    </citation>
    <scope>NUCLEOTIDE SEQUENCE [LARGE SCALE GENOMIC DNA]</scope>
    <source>
        <strain evidence="2 3">T1</strain>
    </source>
</reference>
<protein>
    <recommendedName>
        <fullName evidence="4">SLH domain-containing protein</fullName>
    </recommendedName>
</protein>
<evidence type="ECO:0000256" key="1">
    <source>
        <dbReference type="SAM" id="SignalP"/>
    </source>
</evidence>
<keyword evidence="3" id="KW-1185">Reference proteome</keyword>
<evidence type="ECO:0008006" key="4">
    <source>
        <dbReference type="Google" id="ProtNLM"/>
    </source>
</evidence>
<gene>
    <name evidence="2" type="ORF">GT019_25140</name>
</gene>
<feature type="signal peptide" evidence="1">
    <location>
        <begin position="1"/>
        <end position="31"/>
    </location>
</feature>
<name>A0ABW9XWT2_9BACL</name>